<name>A0A9Y1BR63_9ARCH</name>
<sequence length="242" mass="28011">MISSKVESTLQYEQPDEVYPVLSRNHHIFIENLIKFLSQSINYPLLCETRRTFFSNLPVITALNRENKYLTKNFLTSAFLALLRNLSGHIDAKSLQDIINQISKKFLGISKGKAFSLSTVNKVTNDLINLGIINRTNVDFFSKVEKEALKLVNITCAHFKEINSLYSPVSLKISNLVKNRVVPRMKIKQSSTVLALSILFDYLPRKGYYRDNVFKFVSDNQKIDFQLLKKRVYRFRSKFNIS</sequence>
<gene>
    <name evidence="1" type="ORF">K9W46_00600</name>
</gene>
<organism evidence="1">
    <name type="scientific">Candidatus Heimdallarchaeum endolithica</name>
    <dbReference type="NCBI Taxonomy" id="2876572"/>
    <lineage>
        <taxon>Archaea</taxon>
        <taxon>Promethearchaeati</taxon>
        <taxon>Candidatus Heimdallarchaeota</taxon>
        <taxon>Candidatus Heimdallarchaeia (ex Rinke et al. 2021) (nom. nud.)</taxon>
        <taxon>Candidatus Heimdallarchaeales</taxon>
        <taxon>Candidatus Heimdallarchaeaceae</taxon>
        <taxon>Candidatus Heimdallarchaeum</taxon>
    </lineage>
</organism>
<dbReference type="EMBL" id="CP084167">
    <property type="protein sequence ID" value="UJG43698.1"/>
    <property type="molecule type" value="Genomic_DNA"/>
</dbReference>
<reference evidence="1" key="1">
    <citation type="journal article" date="2022" name="Nat. Microbiol.">
        <title>Unique mobile elements and scalable gene flow at the prokaryote-eukaryote boundary revealed by circularized Asgard archaea genomes.</title>
        <authorList>
            <person name="Wu F."/>
            <person name="Speth D.R."/>
            <person name="Philosof A."/>
            <person name="Cremiere A."/>
            <person name="Narayanan A."/>
            <person name="Barco R.A."/>
            <person name="Connon S.A."/>
            <person name="Amend J.P."/>
            <person name="Antoshechkin I.A."/>
            <person name="Orphan V.J."/>
        </authorList>
    </citation>
    <scope>NUCLEOTIDE SEQUENCE</scope>
    <source>
        <strain evidence="1">PR6</strain>
    </source>
</reference>
<dbReference type="AlphaFoldDB" id="A0A9Y1BR63"/>
<accession>A0A9Y1BR63</accession>
<dbReference type="Proteomes" id="UP001200513">
    <property type="component" value="Chromosome"/>
</dbReference>
<protein>
    <submittedName>
        <fullName evidence="1">Uncharacterized protein</fullName>
    </submittedName>
</protein>
<proteinExistence type="predicted"/>
<evidence type="ECO:0000313" key="1">
    <source>
        <dbReference type="EMBL" id="UJG43698.1"/>
    </source>
</evidence>